<evidence type="ECO:0000313" key="1">
    <source>
        <dbReference type="EMBL" id="MEQ2308407.1"/>
    </source>
</evidence>
<gene>
    <name evidence="1" type="ORF">AMECASPLE_028002</name>
</gene>
<dbReference type="Proteomes" id="UP001469553">
    <property type="component" value="Unassembled WGS sequence"/>
</dbReference>
<organism evidence="1 2">
    <name type="scientific">Ameca splendens</name>
    <dbReference type="NCBI Taxonomy" id="208324"/>
    <lineage>
        <taxon>Eukaryota</taxon>
        <taxon>Metazoa</taxon>
        <taxon>Chordata</taxon>
        <taxon>Craniata</taxon>
        <taxon>Vertebrata</taxon>
        <taxon>Euteleostomi</taxon>
        <taxon>Actinopterygii</taxon>
        <taxon>Neopterygii</taxon>
        <taxon>Teleostei</taxon>
        <taxon>Neoteleostei</taxon>
        <taxon>Acanthomorphata</taxon>
        <taxon>Ovalentaria</taxon>
        <taxon>Atherinomorphae</taxon>
        <taxon>Cyprinodontiformes</taxon>
        <taxon>Goodeidae</taxon>
        <taxon>Ameca</taxon>
    </lineage>
</organism>
<evidence type="ECO:0000313" key="2">
    <source>
        <dbReference type="Proteomes" id="UP001469553"/>
    </source>
</evidence>
<accession>A0ABV0ZRJ5</accession>
<sequence>MSYVLLEELSTLVLLGCQNQNKESIKRFVSQTCGKVWRHGCCPCHLGLGTDGLNGNLLEIYVRTEGGLVSVLCRHKQTSAFLIASSCFVMNVRMPCRLIHGMYCTCANLHIKTNSHMSFQSYKLVKIFHSSRCVAE</sequence>
<proteinExistence type="predicted"/>
<name>A0ABV0ZRJ5_9TELE</name>
<protein>
    <submittedName>
        <fullName evidence="1">Uncharacterized protein</fullName>
    </submittedName>
</protein>
<reference evidence="1 2" key="1">
    <citation type="submission" date="2021-06" db="EMBL/GenBank/DDBJ databases">
        <authorList>
            <person name="Palmer J.M."/>
        </authorList>
    </citation>
    <scope>NUCLEOTIDE SEQUENCE [LARGE SCALE GENOMIC DNA]</scope>
    <source>
        <strain evidence="1 2">AS_MEX2019</strain>
        <tissue evidence="1">Muscle</tissue>
    </source>
</reference>
<comment type="caution">
    <text evidence="1">The sequence shown here is derived from an EMBL/GenBank/DDBJ whole genome shotgun (WGS) entry which is preliminary data.</text>
</comment>
<keyword evidence="2" id="KW-1185">Reference proteome</keyword>
<dbReference type="EMBL" id="JAHRIP010068862">
    <property type="protein sequence ID" value="MEQ2308407.1"/>
    <property type="molecule type" value="Genomic_DNA"/>
</dbReference>